<name>A0A0F0ZZM9_9ENTR</name>
<feature type="domain" description="Tyr recombinase" evidence="2">
    <location>
        <begin position="376"/>
        <end position="598"/>
    </location>
</feature>
<evidence type="ECO:0000313" key="4">
    <source>
        <dbReference type="Proteomes" id="UP000033352"/>
    </source>
</evidence>
<evidence type="ECO:0000313" key="3">
    <source>
        <dbReference type="EMBL" id="KJN14359.1"/>
    </source>
</evidence>
<dbReference type="OrthoDB" id="867651at2"/>
<keyword evidence="1" id="KW-0233">DNA recombination</keyword>
<dbReference type="InterPro" id="IPR013762">
    <property type="entry name" value="Integrase-like_cat_sf"/>
</dbReference>
<protein>
    <submittedName>
        <fullName evidence="3">Integrase</fullName>
    </submittedName>
</protein>
<dbReference type="PROSITE" id="PS51898">
    <property type="entry name" value="TYR_RECOMBINASE"/>
    <property type="match status" value="1"/>
</dbReference>
<dbReference type="PATRIC" id="fig|1619248.3.peg.5239"/>
<accession>A0A0F0ZZM9</accession>
<dbReference type="InterPro" id="IPR011010">
    <property type="entry name" value="DNA_brk_join_enz"/>
</dbReference>
<dbReference type="RefSeq" id="WP_045286910.1">
    <property type="nucleotide sequence ID" value="NZ_JZYX01000090.1"/>
</dbReference>
<gene>
    <name evidence="3" type="ORF">SS37_24630</name>
</gene>
<comment type="caution">
    <text evidence="3">The sequence shown here is derived from an EMBL/GenBank/DDBJ whole genome shotgun (WGS) entry which is preliminary data.</text>
</comment>
<dbReference type="SUPFAM" id="SSF56349">
    <property type="entry name" value="DNA breaking-rejoining enzymes"/>
    <property type="match status" value="1"/>
</dbReference>
<dbReference type="GO" id="GO:0006310">
    <property type="term" value="P:DNA recombination"/>
    <property type="evidence" value="ECO:0007669"/>
    <property type="project" value="UniProtKB-KW"/>
</dbReference>
<dbReference type="InterPro" id="IPR002104">
    <property type="entry name" value="Integrase_catalytic"/>
</dbReference>
<dbReference type="Pfam" id="PF00589">
    <property type="entry name" value="Phage_integrase"/>
    <property type="match status" value="1"/>
</dbReference>
<dbReference type="Gene3D" id="1.10.443.10">
    <property type="entry name" value="Intergrase catalytic core"/>
    <property type="match status" value="1"/>
</dbReference>
<evidence type="ECO:0000259" key="2">
    <source>
        <dbReference type="PROSITE" id="PS51898"/>
    </source>
</evidence>
<dbReference type="Proteomes" id="UP000033352">
    <property type="component" value="Unassembled WGS sequence"/>
</dbReference>
<dbReference type="GO" id="GO:0003677">
    <property type="term" value="F:DNA binding"/>
    <property type="evidence" value="ECO:0007669"/>
    <property type="project" value="InterPro"/>
</dbReference>
<dbReference type="GO" id="GO:0015074">
    <property type="term" value="P:DNA integration"/>
    <property type="evidence" value="ECO:0007669"/>
    <property type="project" value="InterPro"/>
</dbReference>
<organism evidence="3 4">
    <name type="scientific">Enterobacter sichuanensis</name>
    <dbReference type="NCBI Taxonomy" id="2071710"/>
    <lineage>
        <taxon>Bacteria</taxon>
        <taxon>Pseudomonadati</taxon>
        <taxon>Pseudomonadota</taxon>
        <taxon>Gammaproteobacteria</taxon>
        <taxon>Enterobacterales</taxon>
        <taxon>Enterobacteriaceae</taxon>
        <taxon>Enterobacter</taxon>
        <taxon>Enterobacter cloacae complex</taxon>
    </lineage>
</organism>
<reference evidence="3 4" key="1">
    <citation type="submission" date="2015-03" db="EMBL/GenBank/DDBJ databases">
        <authorList>
            <person name="McCorrison J."/>
            <person name="Sanka R."/>
            <person name="Adams M."/>
            <person name="Brinkac L."/>
            <person name="Nierman W."/>
            <person name="Sutton G."/>
            <person name="Nelson K."/>
            <person name="Kiedrowski L."/>
            <person name="Guerrero D."/>
            <person name="Bonomo R."/>
        </authorList>
    </citation>
    <scope>NUCLEOTIDE SEQUENCE [LARGE SCALE GENOMIC DNA]</scope>
    <source>
        <strain evidence="3 4">35699</strain>
    </source>
</reference>
<dbReference type="EMBL" id="JZYX01000090">
    <property type="protein sequence ID" value="KJN14359.1"/>
    <property type="molecule type" value="Genomic_DNA"/>
</dbReference>
<evidence type="ECO:0000256" key="1">
    <source>
        <dbReference type="ARBA" id="ARBA00023172"/>
    </source>
</evidence>
<sequence>MTGKRDKGFIYAHFCRADYDLHAGFSSEQKEALSTSHKRSRNYGRSGSLSSLITPLLDIANNSGTGCRLTRTVIMAMLTEMQNVGQPCWNWREDQWISLFDKYRRGKPLMMAFAYHLGPFTSPLQIPHENTLSLYASAIYGNAIFRDQLNRLSEALISLGYSPQHLRHAVSSPLGLLMLLNDNPRLEDMTTELLWQAQQYHDKRVSRHVGKISHGLAALGIIAKPVRMRNYTEWHEKPVENISPEWVAWCRRWRETSVLRPRTRENQYSFILRCGLWLAKEHPEVKVPTDWSIETCASFIAAVGRMKVDELSLGTEHGLRKSKRSGEPMMPHSRAHFIYSLRRFMSDFELWGWGRLNFSPARHLFTPDTPLFRRGVNPRVIDDPVWLKLIWASLNLRHEDLLSEIHYPLSMLQAMAVIWTHAGLRQNELLRLTMECVTPQSEDIIREDGSVVPAGTLCYLNVPAGKTSKAFVKPVSVIVKKYVDIWLNVRPVDQAKLNDDRTGEKVRYLFQYRGKPAGSDVINRTVIPVLCARAGLPVEDSGGAITSHRGRASALTALASVPQGMSLYELMQWSGHSSPQSTLHYIRIRPTQLAASFVKADRIAHMISVLVDHDPEAVSPTGPATYYDLGESFCMNPFWSSCPHRMACIGCDFNLLKDSARGLMLESKTSIRRYLEEVPLTPDEKAIVEQDIKKVEQALAKLTGKSGG</sequence>
<dbReference type="AlphaFoldDB" id="A0A0F0ZZM9"/>
<proteinExistence type="predicted"/>